<evidence type="ECO:0000313" key="1">
    <source>
        <dbReference type="EMBL" id="SVD89439.1"/>
    </source>
</evidence>
<name>A0A382Z2N0_9ZZZZ</name>
<sequence>MYYRRQDVTSNNASLEPDQISINLQTVYRQYHSNNRIVQDARKVTDASNGEDTTVYESKAVMDQFDADCKALTDMGSSWGTNLTWTTSAEGEIASVSDVDWVAMDKGKSFAF</sequence>
<dbReference type="EMBL" id="UINC01180308">
    <property type="protein sequence ID" value="SVD89439.1"/>
    <property type="molecule type" value="Genomic_DNA"/>
</dbReference>
<protein>
    <submittedName>
        <fullName evidence="1">Uncharacterized protein</fullName>
    </submittedName>
</protein>
<gene>
    <name evidence="1" type="ORF">METZ01_LOCUS442293</name>
</gene>
<reference evidence="1" key="1">
    <citation type="submission" date="2018-05" db="EMBL/GenBank/DDBJ databases">
        <authorList>
            <person name="Lanie J.A."/>
            <person name="Ng W.-L."/>
            <person name="Kazmierczak K.M."/>
            <person name="Andrzejewski T.M."/>
            <person name="Davidsen T.M."/>
            <person name="Wayne K.J."/>
            <person name="Tettelin H."/>
            <person name="Glass J.I."/>
            <person name="Rusch D."/>
            <person name="Podicherti R."/>
            <person name="Tsui H.-C.T."/>
            <person name="Winkler M.E."/>
        </authorList>
    </citation>
    <scope>NUCLEOTIDE SEQUENCE</scope>
</reference>
<proteinExistence type="predicted"/>
<dbReference type="AlphaFoldDB" id="A0A382Z2N0"/>
<organism evidence="1">
    <name type="scientific">marine metagenome</name>
    <dbReference type="NCBI Taxonomy" id="408172"/>
    <lineage>
        <taxon>unclassified sequences</taxon>
        <taxon>metagenomes</taxon>
        <taxon>ecological metagenomes</taxon>
    </lineage>
</organism>
<accession>A0A382Z2N0</accession>